<name>A0ABP9KDY2_9NOCA</name>
<gene>
    <name evidence="2" type="ORF">GCM10023318_30600</name>
</gene>
<reference evidence="3" key="1">
    <citation type="journal article" date="2019" name="Int. J. Syst. Evol. Microbiol.">
        <title>The Global Catalogue of Microorganisms (GCM) 10K type strain sequencing project: providing services to taxonomists for standard genome sequencing and annotation.</title>
        <authorList>
            <consortium name="The Broad Institute Genomics Platform"/>
            <consortium name="The Broad Institute Genome Sequencing Center for Infectious Disease"/>
            <person name="Wu L."/>
            <person name="Ma J."/>
        </authorList>
    </citation>
    <scope>NUCLEOTIDE SEQUENCE [LARGE SCALE GENOMIC DNA]</scope>
    <source>
        <strain evidence="3">JCM 18298</strain>
    </source>
</reference>
<evidence type="ECO:0008006" key="4">
    <source>
        <dbReference type="Google" id="ProtNLM"/>
    </source>
</evidence>
<dbReference type="RefSeq" id="WP_345496011.1">
    <property type="nucleotide sequence ID" value="NZ_BAABJM010000002.1"/>
</dbReference>
<accession>A0ABP9KDY2</accession>
<proteinExistence type="predicted"/>
<evidence type="ECO:0000256" key="1">
    <source>
        <dbReference type="SAM" id="Phobius"/>
    </source>
</evidence>
<evidence type="ECO:0000313" key="3">
    <source>
        <dbReference type="Proteomes" id="UP001500603"/>
    </source>
</evidence>
<keyword evidence="1" id="KW-0812">Transmembrane</keyword>
<evidence type="ECO:0000313" key="2">
    <source>
        <dbReference type="EMBL" id="GAA5055013.1"/>
    </source>
</evidence>
<keyword evidence="3" id="KW-1185">Reference proteome</keyword>
<keyword evidence="1" id="KW-0472">Membrane</keyword>
<feature type="transmembrane region" description="Helical" evidence="1">
    <location>
        <begin position="12"/>
        <end position="32"/>
    </location>
</feature>
<dbReference type="EMBL" id="BAABJM010000002">
    <property type="protein sequence ID" value="GAA5055013.1"/>
    <property type="molecule type" value="Genomic_DNA"/>
</dbReference>
<keyword evidence="1" id="KW-1133">Transmembrane helix</keyword>
<dbReference type="Proteomes" id="UP001500603">
    <property type="component" value="Unassembled WGS sequence"/>
</dbReference>
<organism evidence="2 3">
    <name type="scientific">Nocardia callitridis</name>
    <dbReference type="NCBI Taxonomy" id="648753"/>
    <lineage>
        <taxon>Bacteria</taxon>
        <taxon>Bacillati</taxon>
        <taxon>Actinomycetota</taxon>
        <taxon>Actinomycetes</taxon>
        <taxon>Mycobacteriales</taxon>
        <taxon>Nocardiaceae</taxon>
        <taxon>Nocardia</taxon>
    </lineage>
</organism>
<comment type="caution">
    <text evidence="2">The sequence shown here is derived from an EMBL/GenBank/DDBJ whole genome shotgun (WGS) entry which is preliminary data.</text>
</comment>
<protein>
    <recommendedName>
        <fullName evidence="4">DUF4760 domain-containing protein</fullName>
    </recommendedName>
</protein>
<sequence length="178" mass="19232">MGSIAPWWGSSVIALGGAAFTAALGAVFTILSRRTETRRLSREDRLSAYRRLAKAARTLAKTVVWPTDPEAMAAERNDVLEIAEEVAFLGSARVNAAVETLVIATEAHCTLIAEIREDSDPAHRGGIDRRFQAKYSTSVTELRGAIDDFTRAGRAELEIRGAYRPIESAGDQTADGTP</sequence>